<dbReference type="Proteomes" id="UP001501265">
    <property type="component" value="Unassembled WGS sequence"/>
</dbReference>
<dbReference type="SUPFAM" id="SSF52540">
    <property type="entry name" value="P-loop containing nucleoside triphosphate hydrolases"/>
    <property type="match status" value="1"/>
</dbReference>
<evidence type="ECO:0000313" key="3">
    <source>
        <dbReference type="Proteomes" id="UP001501265"/>
    </source>
</evidence>
<dbReference type="Pfam" id="PF00005">
    <property type="entry name" value="ABC_tran"/>
    <property type="match status" value="1"/>
</dbReference>
<gene>
    <name evidence="2" type="ORF">GCM10023220_35150</name>
</gene>
<dbReference type="InterPro" id="IPR039421">
    <property type="entry name" value="Type_1_exporter"/>
</dbReference>
<protein>
    <recommendedName>
        <fullName evidence="1">ABC transporter domain-containing protein</fullName>
    </recommendedName>
</protein>
<dbReference type="Gene3D" id="3.40.50.300">
    <property type="entry name" value="P-loop containing nucleotide triphosphate hydrolases"/>
    <property type="match status" value="1"/>
</dbReference>
<keyword evidence="3" id="KW-1185">Reference proteome</keyword>
<dbReference type="EMBL" id="BAABIG010000032">
    <property type="protein sequence ID" value="GAA4802964.1"/>
    <property type="molecule type" value="Genomic_DNA"/>
</dbReference>
<evidence type="ECO:0000259" key="1">
    <source>
        <dbReference type="Pfam" id="PF00005"/>
    </source>
</evidence>
<reference evidence="3" key="1">
    <citation type="journal article" date="2019" name="Int. J. Syst. Evol. Microbiol.">
        <title>The Global Catalogue of Microorganisms (GCM) 10K type strain sequencing project: providing services to taxonomists for standard genome sequencing and annotation.</title>
        <authorList>
            <consortium name="The Broad Institute Genomics Platform"/>
            <consortium name="The Broad Institute Genome Sequencing Center for Infectious Disease"/>
            <person name="Wu L."/>
            <person name="Ma J."/>
        </authorList>
    </citation>
    <scope>NUCLEOTIDE SEQUENCE [LARGE SCALE GENOMIC DNA]</scope>
    <source>
        <strain evidence="3">JCM 18081</strain>
    </source>
</reference>
<dbReference type="PANTHER" id="PTHR43394">
    <property type="entry name" value="ATP-DEPENDENT PERMEASE MDL1, MITOCHONDRIAL"/>
    <property type="match status" value="1"/>
</dbReference>
<feature type="domain" description="ABC transporter" evidence="1">
    <location>
        <begin position="2"/>
        <end position="113"/>
    </location>
</feature>
<dbReference type="PANTHER" id="PTHR43394:SF1">
    <property type="entry name" value="ATP-BINDING CASSETTE SUB-FAMILY B MEMBER 10, MITOCHONDRIAL"/>
    <property type="match status" value="1"/>
</dbReference>
<accession>A0ABP9BZZ0</accession>
<organism evidence="2 3">
    <name type="scientific">Streptomyces ziwulingensis</name>
    <dbReference type="NCBI Taxonomy" id="1045501"/>
    <lineage>
        <taxon>Bacteria</taxon>
        <taxon>Bacillati</taxon>
        <taxon>Actinomycetota</taxon>
        <taxon>Actinomycetes</taxon>
        <taxon>Kitasatosporales</taxon>
        <taxon>Streptomycetaceae</taxon>
        <taxon>Streptomyces</taxon>
    </lineage>
</organism>
<name>A0ABP9BZZ0_9ACTN</name>
<dbReference type="InterPro" id="IPR027417">
    <property type="entry name" value="P-loop_NTPase"/>
</dbReference>
<sequence>MTWDETDLATTDPEQVWSRLAMLTQDIARWQVTARENITFGNGDGDDQAVLAAAKASGADDVIARLPDGLDTNLAPSHWGGRDLSGGQWQRLAGARAFYRADAPLLICDEPTSALDPRTEEAVYDRIRALSADRTVVLITHRLGSTRAADRIIVLDGGHLLEEGTHEALLEQDGEYAAMWRTQARTYSDQPQT</sequence>
<comment type="caution">
    <text evidence="2">The sequence shown here is derived from an EMBL/GenBank/DDBJ whole genome shotgun (WGS) entry which is preliminary data.</text>
</comment>
<proteinExistence type="predicted"/>
<evidence type="ECO:0000313" key="2">
    <source>
        <dbReference type="EMBL" id="GAA4802964.1"/>
    </source>
</evidence>
<dbReference type="InterPro" id="IPR003439">
    <property type="entry name" value="ABC_transporter-like_ATP-bd"/>
</dbReference>
<dbReference type="RefSeq" id="WP_345620666.1">
    <property type="nucleotide sequence ID" value="NZ_BAABIG010000032.1"/>
</dbReference>